<evidence type="ECO:0000256" key="3">
    <source>
        <dbReference type="ARBA" id="ARBA00022946"/>
    </source>
</evidence>
<dbReference type="PANTHER" id="PTHR28163:SF1">
    <property type="entry name" value="PROTEIN PET117 HOMOLOG, MITOCHONDRIAL"/>
    <property type="match status" value="1"/>
</dbReference>
<name>A0AAF0F1K8_9BASI</name>
<dbReference type="Pfam" id="PF15786">
    <property type="entry name" value="PET117"/>
    <property type="match status" value="1"/>
</dbReference>
<feature type="compositionally biased region" description="Basic and acidic residues" evidence="5">
    <location>
        <begin position="46"/>
        <end position="55"/>
    </location>
</feature>
<keyword evidence="3" id="KW-0809">Transit peptide</keyword>
<dbReference type="GO" id="GO:0033617">
    <property type="term" value="P:mitochondrial respiratory chain complex IV assembly"/>
    <property type="evidence" value="ECO:0007669"/>
    <property type="project" value="TreeGrafter"/>
</dbReference>
<feature type="region of interest" description="Disordered" evidence="5">
    <location>
        <begin position="46"/>
        <end position="72"/>
    </location>
</feature>
<protein>
    <recommendedName>
        <fullName evidence="8">Cytochrome c oxidase assembly protein</fullName>
    </recommendedName>
</protein>
<dbReference type="PANTHER" id="PTHR28163">
    <property type="entry name" value="PROTEIN PET117 HOMOLOG, MITOCHONDRIAL"/>
    <property type="match status" value="1"/>
</dbReference>
<keyword evidence="7" id="KW-1185">Reference proteome</keyword>
<evidence type="ECO:0000256" key="5">
    <source>
        <dbReference type="SAM" id="MobiDB-lite"/>
    </source>
</evidence>
<evidence type="ECO:0008006" key="8">
    <source>
        <dbReference type="Google" id="ProtNLM"/>
    </source>
</evidence>
<accession>A0AAF0F1K8</accession>
<evidence type="ECO:0000256" key="2">
    <source>
        <dbReference type="ARBA" id="ARBA00008197"/>
    </source>
</evidence>
<reference evidence="6" key="1">
    <citation type="submission" date="2023-03" db="EMBL/GenBank/DDBJ databases">
        <title>Mating type loci evolution in Malassezia.</title>
        <authorList>
            <person name="Coelho M.A."/>
        </authorList>
    </citation>
    <scope>NUCLEOTIDE SEQUENCE</scope>
    <source>
        <strain evidence="6">CBS 11721</strain>
    </source>
</reference>
<proteinExistence type="inferred from homology"/>
<evidence type="ECO:0000313" key="7">
    <source>
        <dbReference type="Proteomes" id="UP001219933"/>
    </source>
</evidence>
<evidence type="ECO:0000313" key="6">
    <source>
        <dbReference type="EMBL" id="WFD36682.1"/>
    </source>
</evidence>
<keyword evidence="4" id="KW-0496">Mitochondrion</keyword>
<sequence length="72" mass="8352">MSRAAKATFVASIVFTTSIVWGVHFIQRYERDSMYAGVIRDEERLEEKKRQRESELAYNRAPPRIPANTSGY</sequence>
<dbReference type="Proteomes" id="UP001219933">
    <property type="component" value="Chromosome 5"/>
</dbReference>
<gene>
    <name evidence="6" type="ORF">MCUN1_003569</name>
</gene>
<dbReference type="EMBL" id="CP119881">
    <property type="protein sequence ID" value="WFD36682.1"/>
    <property type="molecule type" value="Genomic_DNA"/>
</dbReference>
<organism evidence="6 7">
    <name type="scientific">Malassezia cuniculi</name>
    <dbReference type="NCBI Taxonomy" id="948313"/>
    <lineage>
        <taxon>Eukaryota</taxon>
        <taxon>Fungi</taxon>
        <taxon>Dikarya</taxon>
        <taxon>Basidiomycota</taxon>
        <taxon>Ustilaginomycotina</taxon>
        <taxon>Malasseziomycetes</taxon>
        <taxon>Malasseziales</taxon>
        <taxon>Malasseziaceae</taxon>
        <taxon>Malassezia</taxon>
    </lineage>
</organism>
<evidence type="ECO:0000256" key="1">
    <source>
        <dbReference type="ARBA" id="ARBA00004173"/>
    </source>
</evidence>
<comment type="similarity">
    <text evidence="2">Belongs to the PET117 family.</text>
</comment>
<dbReference type="GO" id="GO:0005739">
    <property type="term" value="C:mitochondrion"/>
    <property type="evidence" value="ECO:0007669"/>
    <property type="project" value="UniProtKB-SubCell"/>
</dbReference>
<dbReference type="InterPro" id="IPR031568">
    <property type="entry name" value="Pet117"/>
</dbReference>
<comment type="subcellular location">
    <subcellularLocation>
        <location evidence="1">Mitochondrion</location>
    </subcellularLocation>
</comment>
<evidence type="ECO:0000256" key="4">
    <source>
        <dbReference type="ARBA" id="ARBA00023128"/>
    </source>
</evidence>
<dbReference type="AlphaFoldDB" id="A0AAF0F1K8"/>